<dbReference type="InterPro" id="IPR017972">
    <property type="entry name" value="Cyt_P450_CS"/>
</dbReference>
<keyword evidence="5 9" id="KW-0560">Oxidoreductase</keyword>
<dbReference type="GO" id="GO:0004497">
    <property type="term" value="F:monooxygenase activity"/>
    <property type="evidence" value="ECO:0007669"/>
    <property type="project" value="UniProtKB-KW"/>
</dbReference>
<evidence type="ECO:0008006" key="12">
    <source>
        <dbReference type="Google" id="ProtNLM"/>
    </source>
</evidence>
<gene>
    <name evidence="10" type="ORF">J5N97_015234</name>
</gene>
<dbReference type="PRINTS" id="PR00385">
    <property type="entry name" value="P450"/>
</dbReference>
<dbReference type="GO" id="GO:0016705">
    <property type="term" value="F:oxidoreductase activity, acting on paired donors, with incorporation or reduction of molecular oxygen"/>
    <property type="evidence" value="ECO:0007669"/>
    <property type="project" value="InterPro"/>
</dbReference>
<comment type="cofactor">
    <cofactor evidence="1 8">
        <name>heme</name>
        <dbReference type="ChEBI" id="CHEBI:30413"/>
    </cofactor>
</comment>
<dbReference type="PROSITE" id="PS00086">
    <property type="entry name" value="CYTOCHROME_P450"/>
    <property type="match status" value="1"/>
</dbReference>
<keyword evidence="3 8" id="KW-0349">Heme</keyword>
<dbReference type="PRINTS" id="PR00463">
    <property type="entry name" value="EP450I"/>
</dbReference>
<keyword evidence="6 8" id="KW-0408">Iron</keyword>
<feature type="binding site" description="axial binding residue" evidence="8">
    <location>
        <position position="435"/>
    </location>
    <ligand>
        <name>heme</name>
        <dbReference type="ChEBI" id="CHEBI:30413"/>
    </ligand>
    <ligandPart>
        <name>Fe</name>
        <dbReference type="ChEBI" id="CHEBI:18248"/>
    </ligandPart>
</feature>
<evidence type="ECO:0000256" key="6">
    <source>
        <dbReference type="ARBA" id="ARBA00023004"/>
    </source>
</evidence>
<comment type="caution">
    <text evidence="10">The sequence shown here is derived from an EMBL/GenBank/DDBJ whole genome shotgun (WGS) entry which is preliminary data.</text>
</comment>
<evidence type="ECO:0000256" key="9">
    <source>
        <dbReference type="RuleBase" id="RU000461"/>
    </source>
</evidence>
<evidence type="ECO:0000313" key="10">
    <source>
        <dbReference type="EMBL" id="KAJ0979760.1"/>
    </source>
</evidence>
<organism evidence="10 11">
    <name type="scientific">Dioscorea zingiberensis</name>
    <dbReference type="NCBI Taxonomy" id="325984"/>
    <lineage>
        <taxon>Eukaryota</taxon>
        <taxon>Viridiplantae</taxon>
        <taxon>Streptophyta</taxon>
        <taxon>Embryophyta</taxon>
        <taxon>Tracheophyta</taxon>
        <taxon>Spermatophyta</taxon>
        <taxon>Magnoliopsida</taxon>
        <taxon>Liliopsida</taxon>
        <taxon>Dioscoreales</taxon>
        <taxon>Dioscoreaceae</taxon>
        <taxon>Dioscorea</taxon>
    </lineage>
</organism>
<evidence type="ECO:0000256" key="2">
    <source>
        <dbReference type="ARBA" id="ARBA00010617"/>
    </source>
</evidence>
<protein>
    <recommendedName>
        <fullName evidence="12">Cytochrome P450</fullName>
    </recommendedName>
</protein>
<accession>A0A9D5CTV0</accession>
<keyword evidence="11" id="KW-1185">Reference proteome</keyword>
<evidence type="ECO:0000313" key="11">
    <source>
        <dbReference type="Proteomes" id="UP001085076"/>
    </source>
</evidence>
<dbReference type="GO" id="GO:0005506">
    <property type="term" value="F:iron ion binding"/>
    <property type="evidence" value="ECO:0007669"/>
    <property type="project" value="InterPro"/>
</dbReference>
<dbReference type="Gene3D" id="1.10.630.10">
    <property type="entry name" value="Cytochrome P450"/>
    <property type="match status" value="1"/>
</dbReference>
<reference evidence="10" key="2">
    <citation type="journal article" date="2022" name="Hortic Res">
        <title>The genome of Dioscorea zingiberensis sheds light on the biosynthesis, origin and evolution of the medicinally important diosgenin saponins.</title>
        <authorList>
            <person name="Li Y."/>
            <person name="Tan C."/>
            <person name="Li Z."/>
            <person name="Guo J."/>
            <person name="Li S."/>
            <person name="Chen X."/>
            <person name="Wang C."/>
            <person name="Dai X."/>
            <person name="Yang H."/>
            <person name="Song W."/>
            <person name="Hou L."/>
            <person name="Xu J."/>
            <person name="Tong Z."/>
            <person name="Xu A."/>
            <person name="Yuan X."/>
            <person name="Wang W."/>
            <person name="Yang Q."/>
            <person name="Chen L."/>
            <person name="Sun Z."/>
            <person name="Wang K."/>
            <person name="Pan B."/>
            <person name="Chen J."/>
            <person name="Bao Y."/>
            <person name="Liu F."/>
            <person name="Qi X."/>
            <person name="Gang D.R."/>
            <person name="Wen J."/>
            <person name="Li J."/>
        </authorList>
    </citation>
    <scope>NUCLEOTIDE SEQUENCE</scope>
    <source>
        <strain evidence="10">Dzin_1.0</strain>
    </source>
</reference>
<evidence type="ECO:0000256" key="3">
    <source>
        <dbReference type="ARBA" id="ARBA00022617"/>
    </source>
</evidence>
<dbReference type="InterPro" id="IPR036396">
    <property type="entry name" value="Cyt_P450_sf"/>
</dbReference>
<proteinExistence type="inferred from homology"/>
<dbReference type="SUPFAM" id="SSF48264">
    <property type="entry name" value="Cytochrome P450"/>
    <property type="match status" value="1"/>
</dbReference>
<keyword evidence="7 9" id="KW-0503">Monooxygenase</keyword>
<dbReference type="InterPro" id="IPR001128">
    <property type="entry name" value="Cyt_P450"/>
</dbReference>
<evidence type="ECO:0000256" key="8">
    <source>
        <dbReference type="PIRSR" id="PIRSR602401-1"/>
    </source>
</evidence>
<comment type="similarity">
    <text evidence="2 9">Belongs to the cytochrome P450 family.</text>
</comment>
<dbReference type="EMBL" id="JAGGNH010000003">
    <property type="protein sequence ID" value="KAJ0979760.1"/>
    <property type="molecule type" value="Genomic_DNA"/>
</dbReference>
<dbReference type="GO" id="GO:0020037">
    <property type="term" value="F:heme binding"/>
    <property type="evidence" value="ECO:0007669"/>
    <property type="project" value="InterPro"/>
</dbReference>
<reference evidence="10" key="1">
    <citation type="submission" date="2021-03" db="EMBL/GenBank/DDBJ databases">
        <authorList>
            <person name="Li Z."/>
            <person name="Yang C."/>
        </authorList>
    </citation>
    <scope>NUCLEOTIDE SEQUENCE</scope>
    <source>
        <strain evidence="10">Dzin_1.0</strain>
        <tissue evidence="10">Leaf</tissue>
    </source>
</reference>
<evidence type="ECO:0000256" key="7">
    <source>
        <dbReference type="ARBA" id="ARBA00023033"/>
    </source>
</evidence>
<dbReference type="InterPro" id="IPR002401">
    <property type="entry name" value="Cyt_P450_E_grp-I"/>
</dbReference>
<evidence type="ECO:0000256" key="4">
    <source>
        <dbReference type="ARBA" id="ARBA00022723"/>
    </source>
</evidence>
<dbReference type="AlphaFoldDB" id="A0A9D5CTV0"/>
<sequence length="498" mass="55322">MITALHLRHKIRKKTVPEKLPPGPRGLPLVGSLPFLNPELHRWFTELAGAYGPVAMLYLGTKPCVLISSSSAASEVLRDQDAVFANHDKAAPVVARMASYGGADMLWTAYGAHWRMVRKVTVREMMSPRSIEALGGLRRREVRRMVADVHGRGGEEVEVRQVTFDAALNYMMSVVWGGGLEEGKGTGREFRQLTDAFTELVGKPNVSDFFPAMAKHDVQGVERRMRELMAWLDRIFDPIISERMREIREGGGGGGGGGGGHRDFLQVMVELKEKEDSEEPFTIINIKALIMDLFGGGTDTTSTTLEWAMAELLNDDTLMKAAQEELDSVVGKDTTVEECHLPKLEYLQAVMKEVMRLHPALPLLVPHSPSQTSEVSGYTIPKDTAVFINVWAIQRDPRNWENPSEFRPERFLGGGARKSDKELSFLPFGAGRRGCVAKTLAERMLMHMLASLVHSFEWELPQGTSGVVLTDKYGLVLKMAKPLVAIPKPRLSSKTLYQ</sequence>
<dbReference type="Pfam" id="PF00067">
    <property type="entry name" value="p450"/>
    <property type="match status" value="1"/>
</dbReference>
<dbReference type="OrthoDB" id="6764281at2759"/>
<dbReference type="Proteomes" id="UP001085076">
    <property type="component" value="Miscellaneous, Linkage group lg03"/>
</dbReference>
<dbReference type="PANTHER" id="PTHR47951">
    <property type="entry name" value="OS08G0547900 PROTEIN"/>
    <property type="match status" value="1"/>
</dbReference>
<name>A0A9D5CTV0_9LILI</name>
<keyword evidence="4 8" id="KW-0479">Metal-binding</keyword>
<dbReference type="FunFam" id="1.10.630.10:FF:000126">
    <property type="entry name" value="Predicted protein"/>
    <property type="match status" value="1"/>
</dbReference>
<evidence type="ECO:0000256" key="5">
    <source>
        <dbReference type="ARBA" id="ARBA00023002"/>
    </source>
</evidence>
<evidence type="ECO:0000256" key="1">
    <source>
        <dbReference type="ARBA" id="ARBA00001971"/>
    </source>
</evidence>
<dbReference type="PANTHER" id="PTHR47951:SF3">
    <property type="entry name" value="CYTOCHROME P450, FAMILY 706, SUBFAMILY A, POLYPEPTIDE 4"/>
    <property type="match status" value="1"/>
</dbReference>